<evidence type="ECO:0000313" key="3">
    <source>
        <dbReference type="Proteomes" id="UP000499080"/>
    </source>
</evidence>
<feature type="region of interest" description="Disordered" evidence="1">
    <location>
        <begin position="1"/>
        <end position="22"/>
    </location>
</feature>
<evidence type="ECO:0000256" key="1">
    <source>
        <dbReference type="SAM" id="MobiDB-lite"/>
    </source>
</evidence>
<name>A0A4Y2D2Y9_ARAVE</name>
<dbReference type="AlphaFoldDB" id="A0A4Y2D2Y9"/>
<sequence length="85" mass="9780">MMRGERKLRFPIGDRGQPLDKSLKRNISATPHRGWTKGSLSLEFGERRKTRLDSEIDSDSGLDSRDRGRLEVRSQLEILHLYGCP</sequence>
<evidence type="ECO:0000313" key="2">
    <source>
        <dbReference type="EMBL" id="GBM11051.1"/>
    </source>
</evidence>
<reference evidence="2 3" key="1">
    <citation type="journal article" date="2019" name="Sci. Rep.">
        <title>Orb-weaving spider Araneus ventricosus genome elucidates the spidroin gene catalogue.</title>
        <authorList>
            <person name="Kono N."/>
            <person name="Nakamura H."/>
            <person name="Ohtoshi R."/>
            <person name="Moran D.A.P."/>
            <person name="Shinohara A."/>
            <person name="Yoshida Y."/>
            <person name="Fujiwara M."/>
            <person name="Mori M."/>
            <person name="Tomita M."/>
            <person name="Arakawa K."/>
        </authorList>
    </citation>
    <scope>NUCLEOTIDE SEQUENCE [LARGE SCALE GENOMIC DNA]</scope>
</reference>
<protein>
    <submittedName>
        <fullName evidence="2">Uncharacterized protein</fullName>
    </submittedName>
</protein>
<comment type="caution">
    <text evidence="2">The sequence shown here is derived from an EMBL/GenBank/DDBJ whole genome shotgun (WGS) entry which is preliminary data.</text>
</comment>
<organism evidence="2 3">
    <name type="scientific">Araneus ventricosus</name>
    <name type="common">Orbweaver spider</name>
    <name type="synonym">Epeira ventricosa</name>
    <dbReference type="NCBI Taxonomy" id="182803"/>
    <lineage>
        <taxon>Eukaryota</taxon>
        <taxon>Metazoa</taxon>
        <taxon>Ecdysozoa</taxon>
        <taxon>Arthropoda</taxon>
        <taxon>Chelicerata</taxon>
        <taxon>Arachnida</taxon>
        <taxon>Araneae</taxon>
        <taxon>Araneomorphae</taxon>
        <taxon>Entelegynae</taxon>
        <taxon>Araneoidea</taxon>
        <taxon>Araneidae</taxon>
        <taxon>Araneus</taxon>
    </lineage>
</organism>
<accession>A0A4Y2D2Y9</accession>
<dbReference type="EMBL" id="BGPR01000294">
    <property type="protein sequence ID" value="GBM11051.1"/>
    <property type="molecule type" value="Genomic_DNA"/>
</dbReference>
<proteinExistence type="predicted"/>
<keyword evidence="3" id="KW-1185">Reference proteome</keyword>
<gene>
    <name evidence="2" type="ORF">AVEN_259745_1</name>
</gene>
<dbReference type="Proteomes" id="UP000499080">
    <property type="component" value="Unassembled WGS sequence"/>
</dbReference>